<organism evidence="9">
    <name type="scientific">Acidicaldus sp</name>
    <dbReference type="NCBI Taxonomy" id="1872105"/>
    <lineage>
        <taxon>Bacteria</taxon>
        <taxon>Pseudomonadati</taxon>
        <taxon>Pseudomonadota</taxon>
        <taxon>Alphaproteobacteria</taxon>
        <taxon>Acetobacterales</taxon>
        <taxon>Acetobacteraceae</taxon>
        <taxon>Acidicaldus</taxon>
    </lineage>
</organism>
<feature type="transmembrane region" description="Helical" evidence="8">
    <location>
        <begin position="259"/>
        <end position="280"/>
    </location>
</feature>
<feature type="transmembrane region" description="Helical" evidence="8">
    <location>
        <begin position="234"/>
        <end position="253"/>
    </location>
</feature>
<keyword evidence="6 8" id="KW-1133">Transmembrane helix</keyword>
<evidence type="ECO:0000256" key="4">
    <source>
        <dbReference type="ARBA" id="ARBA00022475"/>
    </source>
</evidence>
<feature type="transmembrane region" description="Helical" evidence="8">
    <location>
        <begin position="55"/>
        <end position="76"/>
    </location>
</feature>
<evidence type="ECO:0000256" key="6">
    <source>
        <dbReference type="ARBA" id="ARBA00022989"/>
    </source>
</evidence>
<gene>
    <name evidence="9" type="ORF">ENY07_01755</name>
</gene>
<evidence type="ECO:0000256" key="5">
    <source>
        <dbReference type="ARBA" id="ARBA00022692"/>
    </source>
</evidence>
<evidence type="ECO:0000256" key="3">
    <source>
        <dbReference type="ARBA" id="ARBA00022448"/>
    </source>
</evidence>
<keyword evidence="4" id="KW-1003">Cell membrane</keyword>
<evidence type="ECO:0000256" key="7">
    <source>
        <dbReference type="ARBA" id="ARBA00023136"/>
    </source>
</evidence>
<dbReference type="EMBL" id="DTQM01000033">
    <property type="protein sequence ID" value="HGC41935.1"/>
    <property type="molecule type" value="Genomic_DNA"/>
</dbReference>
<evidence type="ECO:0000313" key="9">
    <source>
        <dbReference type="EMBL" id="HGC41935.1"/>
    </source>
</evidence>
<keyword evidence="7 8" id="KW-0472">Membrane</keyword>
<evidence type="ECO:0000256" key="8">
    <source>
        <dbReference type="SAM" id="Phobius"/>
    </source>
</evidence>
<name>A0A8J4HAC9_9PROT</name>
<protein>
    <submittedName>
        <fullName evidence="9">AI-2E family transporter</fullName>
    </submittedName>
</protein>
<feature type="transmembrane region" description="Helical" evidence="8">
    <location>
        <begin position="300"/>
        <end position="326"/>
    </location>
</feature>
<reference evidence="9" key="1">
    <citation type="journal article" date="2020" name="mSystems">
        <title>Genome- and Community-Level Interaction Insights into Carbon Utilization and Element Cycling Functions of Hydrothermarchaeota in Hydrothermal Sediment.</title>
        <authorList>
            <person name="Zhou Z."/>
            <person name="Liu Y."/>
            <person name="Xu W."/>
            <person name="Pan J."/>
            <person name="Luo Z.H."/>
            <person name="Li M."/>
        </authorList>
    </citation>
    <scope>NUCLEOTIDE SEQUENCE</scope>
    <source>
        <strain evidence="9">SpSt-997</strain>
    </source>
</reference>
<sequence length="352" mass="37605">MAERMLMLLLLGVLVLGCIYVLYPFFSAILWAAILVFASWPLFQRLRRTGLPRALAALIMVLVATVLVLLPIAIAVRGGTKDVNHLRLAIQLALQDGLPAAPAWLETVPLVGGALSDLWNGWAADINAMVAFFRPYFGMMIEAGVRALLDVAHGVVDFGFALFISFFFYYHGEWIGGWLTRLLRRVAGRQAGRLGQVIGQTVRGTVYGILGNAVIQGLLTFGGLWLANVPRAPLLGLVAGFLAMLPIGAPLVWVPAMLWLFGTGATGRAVFLALYGLIVVTGPDHVIRPYFIARGARLPFLPTVLGVIGGALGFGLLGVFLGPVLLGIGLSLAREFADGGETATNPAEPLAR</sequence>
<dbReference type="PROSITE" id="PS51257">
    <property type="entry name" value="PROKAR_LIPOPROTEIN"/>
    <property type="match status" value="1"/>
</dbReference>
<evidence type="ECO:0000256" key="1">
    <source>
        <dbReference type="ARBA" id="ARBA00004651"/>
    </source>
</evidence>
<feature type="transmembrane region" description="Helical" evidence="8">
    <location>
        <begin position="149"/>
        <end position="170"/>
    </location>
</feature>
<dbReference type="PANTHER" id="PTHR21716:SF67">
    <property type="entry name" value="TRANSPORT PROTEIN YDIK-RELATED"/>
    <property type="match status" value="1"/>
</dbReference>
<comment type="caution">
    <text evidence="9">The sequence shown here is derived from an EMBL/GenBank/DDBJ whole genome shotgun (WGS) entry which is preliminary data.</text>
</comment>
<keyword evidence="5 8" id="KW-0812">Transmembrane</keyword>
<dbReference type="Pfam" id="PF01594">
    <property type="entry name" value="AI-2E_transport"/>
    <property type="match status" value="1"/>
</dbReference>
<dbReference type="PANTHER" id="PTHR21716">
    <property type="entry name" value="TRANSMEMBRANE PROTEIN"/>
    <property type="match status" value="1"/>
</dbReference>
<dbReference type="InterPro" id="IPR002549">
    <property type="entry name" value="AI-2E-like"/>
</dbReference>
<dbReference type="GO" id="GO:0005886">
    <property type="term" value="C:plasma membrane"/>
    <property type="evidence" value="ECO:0007669"/>
    <property type="project" value="UniProtKB-SubCell"/>
</dbReference>
<dbReference type="AlphaFoldDB" id="A0A8J4HAC9"/>
<comment type="similarity">
    <text evidence="2">Belongs to the autoinducer-2 exporter (AI-2E) (TC 2.A.86) family.</text>
</comment>
<feature type="transmembrane region" description="Helical" evidence="8">
    <location>
        <begin position="206"/>
        <end position="227"/>
    </location>
</feature>
<accession>A0A8J4HAC9</accession>
<evidence type="ECO:0000256" key="2">
    <source>
        <dbReference type="ARBA" id="ARBA00009773"/>
    </source>
</evidence>
<keyword evidence="3" id="KW-0813">Transport</keyword>
<proteinExistence type="inferred from homology"/>
<comment type="subcellular location">
    <subcellularLocation>
        <location evidence="1">Cell membrane</location>
        <topology evidence="1">Multi-pass membrane protein</topology>
    </subcellularLocation>
</comment>